<dbReference type="KEGG" id="paj:PAJ_1785"/>
<accession>A0A0H3L1Y6</accession>
<evidence type="ECO:0008006" key="3">
    <source>
        <dbReference type="Google" id="ProtNLM"/>
    </source>
</evidence>
<dbReference type="PATRIC" id="fig|932677.3.peg.2085"/>
<dbReference type="Proteomes" id="UP000006690">
    <property type="component" value="Chromosome"/>
</dbReference>
<protein>
    <recommendedName>
        <fullName evidence="3">WavE lipopolysaccharide synthesis</fullName>
    </recommendedName>
</protein>
<dbReference type="HOGENOM" id="CLU_067518_1_0_6"/>
<reference evidence="2" key="1">
    <citation type="journal article" date="2012" name="Appl. Microbiol. Biotechnol.">
        <title>The complete genome sequence of Pantoea ananatis AJ13355, an organism with great biotechnological potential.</title>
        <authorList>
            <person name="Hara Y."/>
            <person name="Kadotani N."/>
            <person name="Izui H."/>
            <person name="Katashkina J.I."/>
            <person name="Kuvaeva T.M."/>
            <person name="Andreeva I.G."/>
            <person name="Golubeva L.I."/>
            <person name="Malko D.B."/>
            <person name="Makeev V.J."/>
            <person name="Mashko S.V."/>
            <person name="Kozlov Y.I."/>
        </authorList>
    </citation>
    <scope>NUCLEOTIDE SEQUENCE [LARGE SCALE GENOMIC DNA]</scope>
    <source>
        <strain evidence="2">AJ13355</strain>
    </source>
</reference>
<organism evidence="1 2">
    <name type="scientific">Pantoea ananatis (strain AJ13355)</name>
    <dbReference type="NCBI Taxonomy" id="932677"/>
    <lineage>
        <taxon>Bacteria</taxon>
        <taxon>Pseudomonadati</taxon>
        <taxon>Pseudomonadota</taxon>
        <taxon>Gammaproteobacteria</taxon>
        <taxon>Enterobacterales</taxon>
        <taxon>Erwiniaceae</taxon>
        <taxon>Pantoea</taxon>
    </lineage>
</organism>
<proteinExistence type="predicted"/>
<evidence type="ECO:0000313" key="1">
    <source>
        <dbReference type="EMBL" id="BAK11865.1"/>
    </source>
</evidence>
<dbReference type="eggNOG" id="ENOG5032T52">
    <property type="taxonomic scope" value="Bacteria"/>
</dbReference>
<dbReference type="Pfam" id="PF07507">
    <property type="entry name" value="WavE"/>
    <property type="match status" value="1"/>
</dbReference>
<name>A0A0H3L1Y6_PANAA</name>
<dbReference type="OrthoDB" id="6716726at2"/>
<evidence type="ECO:0000313" key="2">
    <source>
        <dbReference type="Proteomes" id="UP000006690"/>
    </source>
</evidence>
<sequence length="342" mass="39799">MNETSKISVVIAGTQYSEFDIKYTVSMLRDCFDNPEIILSTNDTSFAESCNKTNYFNKVILCKNEGELPSLKFPQTLISPIVNNNINKQIACSYSGVKAASNSLVMKLRTDQIIVNNNVLTLWSLINEIPQLSGVENKRIITSSVFSINPRFSERMPFHIGDMFQFGYKQDILDYYSAPEYPFSYSIWYENHFHSVGSNKNEKAFRSKYAVEQWLALHYIYKKEKKFPIKYHNDCSEKIIAEFESVFPEHFIIAHPDDIGLRVSKFESARSYFNTQCYSTYESIELLKKMHSNITIHNFYKPKGISKNKFIYLMALLNNNIVQVLIKKMPLELKEWLKKMIS</sequence>
<gene>
    <name evidence="1" type="ordered locus">PAJ_1785</name>
</gene>
<dbReference type="RefSeq" id="WP_014594073.1">
    <property type="nucleotide sequence ID" value="NC_017531.2"/>
</dbReference>
<dbReference type="AlphaFoldDB" id="A0A0H3L1Y6"/>
<dbReference type="InterPro" id="IPR011122">
    <property type="entry name" value="WavE"/>
</dbReference>
<dbReference type="EMBL" id="AP012032">
    <property type="protein sequence ID" value="BAK11865.1"/>
    <property type="molecule type" value="Genomic_DNA"/>
</dbReference>